<evidence type="ECO:0000256" key="2">
    <source>
        <dbReference type="ARBA" id="ARBA00022771"/>
    </source>
</evidence>
<comment type="caution">
    <text evidence="7">The sequence shown here is derived from an EMBL/GenBank/DDBJ whole genome shotgun (WGS) entry which is preliminary data.</text>
</comment>
<organism evidence="7 8">
    <name type="scientific">Geodia barretti</name>
    <name type="common">Barrett's horny sponge</name>
    <dbReference type="NCBI Taxonomy" id="519541"/>
    <lineage>
        <taxon>Eukaryota</taxon>
        <taxon>Metazoa</taxon>
        <taxon>Porifera</taxon>
        <taxon>Demospongiae</taxon>
        <taxon>Heteroscleromorpha</taxon>
        <taxon>Tetractinellida</taxon>
        <taxon>Astrophorina</taxon>
        <taxon>Geodiidae</taxon>
        <taxon>Geodia</taxon>
    </lineage>
</organism>
<dbReference type="GO" id="GO:0008270">
    <property type="term" value="F:zinc ion binding"/>
    <property type="evidence" value="ECO:0007669"/>
    <property type="project" value="UniProtKB-KW"/>
</dbReference>
<dbReference type="GO" id="GO:0005737">
    <property type="term" value="C:cytoplasm"/>
    <property type="evidence" value="ECO:0007669"/>
    <property type="project" value="TreeGrafter"/>
</dbReference>
<evidence type="ECO:0000259" key="6">
    <source>
        <dbReference type="PROSITE" id="PS50865"/>
    </source>
</evidence>
<feature type="domain" description="MYND-type" evidence="6">
    <location>
        <begin position="313"/>
        <end position="349"/>
    </location>
</feature>
<sequence length="358" mass="41969">MESSSAAARERLLPSEAEAFVSELRTFQVKQIGSDKWMTQRERLERLHLQAYSNVSQNSDEFIKDFIISYNKLPLLVHELLVVEVWRDKVFPVMLQICKAPTSSFITYIVLYFESVLAGLLELGLYYREMCEVEERECVVDLLDYCHRRITAVLSEEGEEGEREEESSDEEDPENPKVDLLKRKPWIRRNEKGDTERYDDRWVPVETSERLKISKLRAYLTEPTLEQIPALADLQRYLEHLSIMEPPPGKRQLILEQVPVIREEILRTNIDQWDAIATRHVSLMLEPDVQRVQELAKGWVSTFGEQFLEPSTCAVCGGEAMKRCSRCRVEWYCSRECQVKDWKRHKPICQELNRSHSN</sequence>
<gene>
    <name evidence="7" type="ORF">GBAR_LOCUS3020</name>
</gene>
<keyword evidence="1" id="KW-0479">Metal-binding</keyword>
<keyword evidence="3" id="KW-0862">Zinc</keyword>
<evidence type="ECO:0000313" key="7">
    <source>
        <dbReference type="EMBL" id="CAI8000764.1"/>
    </source>
</evidence>
<dbReference type="Gene3D" id="6.10.140.2220">
    <property type="match status" value="1"/>
</dbReference>
<evidence type="ECO:0000256" key="4">
    <source>
        <dbReference type="PROSITE-ProRule" id="PRU00134"/>
    </source>
</evidence>
<feature type="region of interest" description="Disordered" evidence="5">
    <location>
        <begin position="156"/>
        <end position="177"/>
    </location>
</feature>
<protein>
    <submittedName>
        <fullName evidence="7">Zinc finger MYND domain-containing protein 10</fullName>
    </submittedName>
</protein>
<dbReference type="AlphaFoldDB" id="A0AA35W3Z1"/>
<dbReference type="PROSITE" id="PS01360">
    <property type="entry name" value="ZF_MYND_1"/>
    <property type="match status" value="1"/>
</dbReference>
<proteinExistence type="predicted"/>
<name>A0AA35W3Z1_GEOBA</name>
<accession>A0AA35W3Z1</accession>
<dbReference type="Proteomes" id="UP001174909">
    <property type="component" value="Unassembled WGS sequence"/>
</dbReference>
<dbReference type="PANTHER" id="PTHR13244:SF7">
    <property type="entry name" value="ZINC FINGER MYND DOMAIN-CONTAINING PROTEIN 10"/>
    <property type="match status" value="1"/>
</dbReference>
<dbReference type="PROSITE" id="PS50865">
    <property type="entry name" value="ZF_MYND_2"/>
    <property type="match status" value="1"/>
</dbReference>
<feature type="compositionally biased region" description="Acidic residues" evidence="5">
    <location>
        <begin position="156"/>
        <end position="173"/>
    </location>
</feature>
<dbReference type="InterPro" id="IPR052298">
    <property type="entry name" value="ZMYND10"/>
</dbReference>
<evidence type="ECO:0000256" key="3">
    <source>
        <dbReference type="ARBA" id="ARBA00022833"/>
    </source>
</evidence>
<evidence type="ECO:0000256" key="1">
    <source>
        <dbReference type="ARBA" id="ARBA00022723"/>
    </source>
</evidence>
<keyword evidence="8" id="KW-1185">Reference proteome</keyword>
<dbReference type="PANTHER" id="PTHR13244">
    <property type="entry name" value="ZINC FINGER MYND DOMAIN CONTAINING PROTEIN 10"/>
    <property type="match status" value="1"/>
</dbReference>
<dbReference type="SUPFAM" id="SSF144232">
    <property type="entry name" value="HIT/MYND zinc finger-like"/>
    <property type="match status" value="1"/>
</dbReference>
<dbReference type="Pfam" id="PF01753">
    <property type="entry name" value="zf-MYND"/>
    <property type="match status" value="1"/>
</dbReference>
<keyword evidence="2 4" id="KW-0863">Zinc-finger</keyword>
<dbReference type="EMBL" id="CASHTH010000417">
    <property type="protein sequence ID" value="CAI8000764.1"/>
    <property type="molecule type" value="Genomic_DNA"/>
</dbReference>
<reference evidence="7" key="1">
    <citation type="submission" date="2023-03" db="EMBL/GenBank/DDBJ databases">
        <authorList>
            <person name="Steffen K."/>
            <person name="Cardenas P."/>
        </authorList>
    </citation>
    <scope>NUCLEOTIDE SEQUENCE</scope>
</reference>
<evidence type="ECO:0000256" key="5">
    <source>
        <dbReference type="SAM" id="MobiDB-lite"/>
    </source>
</evidence>
<dbReference type="InterPro" id="IPR002893">
    <property type="entry name" value="Znf_MYND"/>
</dbReference>
<evidence type="ECO:0000313" key="8">
    <source>
        <dbReference type="Proteomes" id="UP001174909"/>
    </source>
</evidence>